<comment type="caution">
    <text evidence="1">The sequence shown here is derived from an EMBL/GenBank/DDBJ whole genome shotgun (WGS) entry which is preliminary data.</text>
</comment>
<protein>
    <submittedName>
        <fullName evidence="1">Uncharacterized protein</fullName>
    </submittedName>
</protein>
<name>A0A8H5HWV4_9AGAR</name>
<reference evidence="1 2" key="1">
    <citation type="journal article" date="2020" name="ISME J.">
        <title>Uncovering the hidden diversity of litter-decomposition mechanisms in mushroom-forming fungi.</title>
        <authorList>
            <person name="Floudas D."/>
            <person name="Bentzer J."/>
            <person name="Ahren D."/>
            <person name="Johansson T."/>
            <person name="Persson P."/>
            <person name="Tunlid A."/>
        </authorList>
    </citation>
    <scope>NUCLEOTIDE SEQUENCE [LARGE SCALE GENOMIC DNA]</scope>
    <source>
        <strain evidence="1 2">CBS 406.79</strain>
    </source>
</reference>
<keyword evidence="2" id="KW-1185">Reference proteome</keyword>
<evidence type="ECO:0000313" key="2">
    <source>
        <dbReference type="Proteomes" id="UP000518752"/>
    </source>
</evidence>
<sequence>MSEWMSRVALETIGQAANCVGVKLDLAQKKAKLPPNATLATAKVQAKGKGKALESAEASFKRFLPRAS</sequence>
<evidence type="ECO:0000313" key="1">
    <source>
        <dbReference type="EMBL" id="KAF5390913.1"/>
    </source>
</evidence>
<accession>A0A8H5HWV4</accession>
<gene>
    <name evidence="1" type="ORF">D9757_004034</name>
</gene>
<dbReference type="Proteomes" id="UP000518752">
    <property type="component" value="Unassembled WGS sequence"/>
</dbReference>
<dbReference type="EMBL" id="JAACJN010000012">
    <property type="protein sequence ID" value="KAF5390913.1"/>
    <property type="molecule type" value="Genomic_DNA"/>
</dbReference>
<proteinExistence type="predicted"/>
<organism evidence="1 2">
    <name type="scientific">Collybiopsis confluens</name>
    <dbReference type="NCBI Taxonomy" id="2823264"/>
    <lineage>
        <taxon>Eukaryota</taxon>
        <taxon>Fungi</taxon>
        <taxon>Dikarya</taxon>
        <taxon>Basidiomycota</taxon>
        <taxon>Agaricomycotina</taxon>
        <taxon>Agaricomycetes</taxon>
        <taxon>Agaricomycetidae</taxon>
        <taxon>Agaricales</taxon>
        <taxon>Marasmiineae</taxon>
        <taxon>Omphalotaceae</taxon>
        <taxon>Collybiopsis</taxon>
    </lineage>
</organism>
<dbReference type="AlphaFoldDB" id="A0A8H5HWV4"/>